<keyword evidence="2" id="KW-0472">Membrane</keyword>
<feature type="compositionally biased region" description="Polar residues" evidence="1">
    <location>
        <begin position="78"/>
        <end position="88"/>
    </location>
</feature>
<evidence type="ECO:0000313" key="4">
    <source>
        <dbReference type="Proteomes" id="UP000483286"/>
    </source>
</evidence>
<organism evidence="3 4">
    <name type="scientific">Deinococcus arboris</name>
    <dbReference type="NCBI Taxonomy" id="2682977"/>
    <lineage>
        <taxon>Bacteria</taxon>
        <taxon>Thermotogati</taxon>
        <taxon>Deinococcota</taxon>
        <taxon>Deinococci</taxon>
        <taxon>Deinococcales</taxon>
        <taxon>Deinococcaceae</taxon>
        <taxon>Deinococcus</taxon>
    </lineage>
</organism>
<proteinExistence type="predicted"/>
<dbReference type="EMBL" id="WQLB01000065">
    <property type="protein sequence ID" value="MVN89450.1"/>
    <property type="molecule type" value="Genomic_DNA"/>
</dbReference>
<keyword evidence="4" id="KW-1185">Reference proteome</keyword>
<comment type="caution">
    <text evidence="3">The sequence shown here is derived from an EMBL/GenBank/DDBJ whole genome shotgun (WGS) entry which is preliminary data.</text>
</comment>
<evidence type="ECO:0000313" key="3">
    <source>
        <dbReference type="EMBL" id="MVN89450.1"/>
    </source>
</evidence>
<keyword evidence="2" id="KW-1133">Transmembrane helix</keyword>
<dbReference type="Proteomes" id="UP000483286">
    <property type="component" value="Unassembled WGS sequence"/>
</dbReference>
<protein>
    <submittedName>
        <fullName evidence="3">Uncharacterized protein</fullName>
    </submittedName>
</protein>
<dbReference type="RefSeq" id="WP_157461709.1">
    <property type="nucleotide sequence ID" value="NZ_WQLB01000065.1"/>
</dbReference>
<evidence type="ECO:0000256" key="2">
    <source>
        <dbReference type="SAM" id="Phobius"/>
    </source>
</evidence>
<keyword evidence="2" id="KW-0812">Transmembrane</keyword>
<dbReference type="AlphaFoldDB" id="A0A7C9I268"/>
<reference evidence="3 4" key="1">
    <citation type="submission" date="2019-12" db="EMBL/GenBank/DDBJ databases">
        <title>Deinococcus sp. HMF7620 Genome sequencing and assembly.</title>
        <authorList>
            <person name="Kang H."/>
            <person name="Kim H."/>
            <person name="Joh K."/>
        </authorList>
    </citation>
    <scope>NUCLEOTIDE SEQUENCE [LARGE SCALE GENOMIC DNA]</scope>
    <source>
        <strain evidence="3 4">HMF7620</strain>
    </source>
</reference>
<name>A0A7C9I268_9DEIO</name>
<evidence type="ECO:0000256" key="1">
    <source>
        <dbReference type="SAM" id="MobiDB-lite"/>
    </source>
</evidence>
<feature type="region of interest" description="Disordered" evidence="1">
    <location>
        <begin position="55"/>
        <end position="88"/>
    </location>
</feature>
<gene>
    <name evidence="3" type="ORF">GO986_22200</name>
</gene>
<accession>A0A7C9I268</accession>
<feature type="transmembrane region" description="Helical" evidence="2">
    <location>
        <begin position="33"/>
        <end position="52"/>
    </location>
</feature>
<sequence>MLMLWSGLLGGLAVALAVWTVRQVQRCPVGSSWPLGALLAPPLILLLLIGSVGSGQAARQGTGHPPESQRMAPVLQLQADSPPQVSST</sequence>